<sequence length="210" mass="24419">MEMARAVWRDTVVIIRSLGRRVPVEWISRELRVAGKLNYDIEEFMMANETFAFPFRSERDRDAAMEARPWLVAGQLLAMERWRPNFVSETNQLCRAVVWLRLPSLPMEYWTEEIIWDIVAKVGRPLALDKVTDQGRKLGFARVKVELDACVPIRPGTFIQVGSDLYWQAFRYENLPIFCYKCTRLGHEEGACPFPPMILATFEEPGDHHA</sequence>
<dbReference type="Pfam" id="PF14111">
    <property type="entry name" value="DUF4283"/>
    <property type="match status" value="1"/>
</dbReference>
<dbReference type="InterPro" id="IPR040256">
    <property type="entry name" value="At4g02000-like"/>
</dbReference>
<reference evidence="4" key="1">
    <citation type="submission" date="2025-08" db="UniProtKB">
        <authorList>
            <consortium name="RefSeq"/>
        </authorList>
    </citation>
    <scope>IDENTIFICATION</scope>
    <source>
        <tissue evidence="4">Young leaves</tissue>
    </source>
</reference>
<accession>A0A8B8ZL99</accession>
<evidence type="ECO:0000259" key="2">
    <source>
        <dbReference type="Pfam" id="PF14392"/>
    </source>
</evidence>
<organism evidence="3 4">
    <name type="scientific">Phoenix dactylifera</name>
    <name type="common">Date palm</name>
    <dbReference type="NCBI Taxonomy" id="42345"/>
    <lineage>
        <taxon>Eukaryota</taxon>
        <taxon>Viridiplantae</taxon>
        <taxon>Streptophyta</taxon>
        <taxon>Embryophyta</taxon>
        <taxon>Tracheophyta</taxon>
        <taxon>Spermatophyta</taxon>
        <taxon>Magnoliopsida</taxon>
        <taxon>Liliopsida</taxon>
        <taxon>Arecaceae</taxon>
        <taxon>Coryphoideae</taxon>
        <taxon>Phoeniceae</taxon>
        <taxon>Phoenix</taxon>
    </lineage>
</organism>
<dbReference type="AlphaFoldDB" id="A0A8B8ZL99"/>
<feature type="domain" description="Zinc knuckle CX2CX4HX4C" evidence="2">
    <location>
        <begin position="164"/>
        <end position="194"/>
    </location>
</feature>
<dbReference type="PANTHER" id="PTHR31286:SF99">
    <property type="entry name" value="DUF4283 DOMAIN-CONTAINING PROTEIN"/>
    <property type="match status" value="1"/>
</dbReference>
<keyword evidence="3" id="KW-1185">Reference proteome</keyword>
<evidence type="ECO:0000313" key="3">
    <source>
        <dbReference type="Proteomes" id="UP000228380"/>
    </source>
</evidence>
<evidence type="ECO:0000259" key="1">
    <source>
        <dbReference type="Pfam" id="PF14111"/>
    </source>
</evidence>
<gene>
    <name evidence="4" type="primary">LOC120105577</name>
</gene>
<evidence type="ECO:0000313" key="4">
    <source>
        <dbReference type="RefSeq" id="XP_038974092.1"/>
    </source>
</evidence>
<protein>
    <submittedName>
        <fullName evidence="4">Uncharacterized protein At4g02000-like</fullName>
    </submittedName>
</protein>
<proteinExistence type="predicted"/>
<name>A0A8B8ZL99_PHODC</name>
<dbReference type="Pfam" id="PF14392">
    <property type="entry name" value="zf-CCHC_4"/>
    <property type="match status" value="1"/>
</dbReference>
<dbReference type="PANTHER" id="PTHR31286">
    <property type="entry name" value="GLYCINE-RICH CELL WALL STRUCTURAL PROTEIN 1.8-LIKE"/>
    <property type="match status" value="1"/>
</dbReference>
<dbReference type="Proteomes" id="UP000228380">
    <property type="component" value="Unplaced"/>
</dbReference>
<dbReference type="GeneID" id="120105577"/>
<dbReference type="OrthoDB" id="682893at2759"/>
<dbReference type="InterPro" id="IPR025558">
    <property type="entry name" value="DUF4283"/>
</dbReference>
<dbReference type="InterPro" id="IPR025836">
    <property type="entry name" value="Zn_knuckle_CX2CX4HX4C"/>
</dbReference>
<dbReference type="RefSeq" id="XP_038974092.1">
    <property type="nucleotide sequence ID" value="XM_039118164.1"/>
</dbReference>
<feature type="domain" description="DUF4283" evidence="1">
    <location>
        <begin position="16"/>
        <end position="88"/>
    </location>
</feature>
<dbReference type="KEGG" id="pda:120105577"/>